<feature type="compositionally biased region" description="Low complexity" evidence="1">
    <location>
        <begin position="233"/>
        <end position="251"/>
    </location>
</feature>
<keyword evidence="3" id="KW-1185">Reference proteome</keyword>
<protein>
    <submittedName>
        <fullName evidence="2">Uncharacterized protein</fullName>
    </submittedName>
</protein>
<evidence type="ECO:0000313" key="3">
    <source>
        <dbReference type="Proteomes" id="UP001583177"/>
    </source>
</evidence>
<feature type="region of interest" description="Disordered" evidence="1">
    <location>
        <begin position="340"/>
        <end position="372"/>
    </location>
</feature>
<comment type="caution">
    <text evidence="2">The sequence shown here is derived from an EMBL/GenBank/DDBJ whole genome shotgun (WGS) entry which is preliminary data.</text>
</comment>
<evidence type="ECO:0000313" key="2">
    <source>
        <dbReference type="EMBL" id="KAL1873169.1"/>
    </source>
</evidence>
<evidence type="ECO:0000256" key="1">
    <source>
        <dbReference type="SAM" id="MobiDB-lite"/>
    </source>
</evidence>
<proteinExistence type="predicted"/>
<feature type="region of interest" description="Disordered" evidence="1">
    <location>
        <begin position="220"/>
        <end position="307"/>
    </location>
</feature>
<feature type="compositionally biased region" description="Basic and acidic residues" evidence="1">
    <location>
        <begin position="285"/>
        <end position="298"/>
    </location>
</feature>
<dbReference type="Proteomes" id="UP001583177">
    <property type="component" value="Unassembled WGS sequence"/>
</dbReference>
<sequence length="372" mass="41418">MSYDNRAPPGHALQYSQLGDFDYYQTWLNQLNQFPIPQYAVLPTNSSTGFSVGPQSYTPYYSSATNTTSAYPTYPRPSQYMMTPPPGSVHQAQFMHAGPSTMVDDRTENIQPAAPELHGAAQSEGCQHRAVPRYPQDRCATPRAQHQYRHSSLYRNRSVPTNLATFHPDLGPCILVPIAAASPEALQRIRVSGWRVGGNILTVEPRNREYYLSNVDRLRRRQGHNHGDDNESFRSTTPSPSRSPSPYDSTPCPSPTVSELLHRRREAHGSRRSLSPPRFRGAGDYVRRRSRSESRAPGREASVSTVGTCSECCRRTNPGAGSSSSEPAVRGEVRAAAGYIWGQAPEGRDEEDDSRPRVQHVEDRDLHESVEV</sequence>
<gene>
    <name evidence="2" type="ORF">Daus18300_003988</name>
</gene>
<feature type="compositionally biased region" description="Basic and acidic residues" evidence="1">
    <location>
        <begin position="354"/>
        <end position="372"/>
    </location>
</feature>
<dbReference type="EMBL" id="JAWRVE010000026">
    <property type="protein sequence ID" value="KAL1873169.1"/>
    <property type="molecule type" value="Genomic_DNA"/>
</dbReference>
<name>A0ABR3XC15_9PEZI</name>
<organism evidence="2 3">
    <name type="scientific">Diaporthe australafricana</name>
    <dbReference type="NCBI Taxonomy" id="127596"/>
    <lineage>
        <taxon>Eukaryota</taxon>
        <taxon>Fungi</taxon>
        <taxon>Dikarya</taxon>
        <taxon>Ascomycota</taxon>
        <taxon>Pezizomycotina</taxon>
        <taxon>Sordariomycetes</taxon>
        <taxon>Sordariomycetidae</taxon>
        <taxon>Diaporthales</taxon>
        <taxon>Diaporthaceae</taxon>
        <taxon>Diaporthe</taxon>
    </lineage>
</organism>
<accession>A0ABR3XC15</accession>
<reference evidence="2 3" key="1">
    <citation type="journal article" date="2024" name="IMA Fungus">
        <title>IMA Genome - F19 : A genome assembly and annotation guide to empower mycologists, including annotated draft genome sequences of Ceratocystis pirilliformis, Diaporthe australafricana, Fusarium ophioides, Paecilomyces lecythidis, and Sporothrix stenoceras.</title>
        <authorList>
            <person name="Aylward J."/>
            <person name="Wilson A.M."/>
            <person name="Visagie C.M."/>
            <person name="Spraker J."/>
            <person name="Barnes I."/>
            <person name="Buitendag C."/>
            <person name="Ceriani C."/>
            <person name="Del Mar Angel L."/>
            <person name="du Plessis D."/>
            <person name="Fuchs T."/>
            <person name="Gasser K."/>
            <person name="Kramer D."/>
            <person name="Li W."/>
            <person name="Munsamy K."/>
            <person name="Piso A."/>
            <person name="Price J.L."/>
            <person name="Sonnekus B."/>
            <person name="Thomas C."/>
            <person name="van der Nest A."/>
            <person name="van Dijk A."/>
            <person name="van Heerden A."/>
            <person name="van Vuuren N."/>
            <person name="Yilmaz N."/>
            <person name="Duong T.A."/>
            <person name="van der Merwe N.A."/>
            <person name="Wingfield M.J."/>
            <person name="Wingfield B.D."/>
        </authorList>
    </citation>
    <scope>NUCLEOTIDE SEQUENCE [LARGE SCALE GENOMIC DNA]</scope>
    <source>
        <strain evidence="2 3">CMW 18300</strain>
    </source>
</reference>